<organism evidence="1 2">
    <name type="scientific">Irpex rosettiformis</name>
    <dbReference type="NCBI Taxonomy" id="378272"/>
    <lineage>
        <taxon>Eukaryota</taxon>
        <taxon>Fungi</taxon>
        <taxon>Dikarya</taxon>
        <taxon>Basidiomycota</taxon>
        <taxon>Agaricomycotina</taxon>
        <taxon>Agaricomycetes</taxon>
        <taxon>Polyporales</taxon>
        <taxon>Irpicaceae</taxon>
        <taxon>Irpex</taxon>
    </lineage>
</organism>
<gene>
    <name evidence="1" type="ORF">BDY19DRAFT_931260</name>
</gene>
<dbReference type="Proteomes" id="UP001055072">
    <property type="component" value="Unassembled WGS sequence"/>
</dbReference>
<protein>
    <submittedName>
        <fullName evidence="1">Uncharacterized protein</fullName>
    </submittedName>
</protein>
<accession>A0ACB8UB98</accession>
<keyword evidence="2" id="KW-1185">Reference proteome</keyword>
<name>A0ACB8UB98_9APHY</name>
<evidence type="ECO:0000313" key="2">
    <source>
        <dbReference type="Proteomes" id="UP001055072"/>
    </source>
</evidence>
<sequence length="358" mass="39630">MSSKAIKTATTHFLQFRIQYASIALLYWDYVLTLRNEIQYMWTKKSLRRLSTLLYILCRYALVANILYLLAIANKLGASCNAWYKFIGGISVVARAAVLTVFTMRTYAMWSKNKIILCVLGALAVTCVVLDCLHVPGLRCQGSSSIQIANTLLSILVCVFESFATILTTFRCFQSVWAVGSLRSQRNTITVVILEQGVLYFGLVSCFTVAAIILNFRAPSGFFQRLLNALTLPISGLLTARFLLHMRAWNSRTSMHSHTQTSTGFGGSVGDPSFAHHNESTLRSVERTIVSEFGEDPVVFARSHGSSTQDGNGAGNANDEEKWISTVDIQSGEENIEQPLESLVEREELEDASPISVV</sequence>
<comment type="caution">
    <text evidence="1">The sequence shown here is derived from an EMBL/GenBank/DDBJ whole genome shotgun (WGS) entry which is preliminary data.</text>
</comment>
<proteinExistence type="predicted"/>
<reference evidence="1" key="1">
    <citation type="journal article" date="2021" name="Environ. Microbiol.">
        <title>Gene family expansions and transcriptome signatures uncover fungal adaptations to wood decay.</title>
        <authorList>
            <person name="Hage H."/>
            <person name="Miyauchi S."/>
            <person name="Viragh M."/>
            <person name="Drula E."/>
            <person name="Min B."/>
            <person name="Chaduli D."/>
            <person name="Navarro D."/>
            <person name="Favel A."/>
            <person name="Norest M."/>
            <person name="Lesage-Meessen L."/>
            <person name="Balint B."/>
            <person name="Merenyi Z."/>
            <person name="de Eugenio L."/>
            <person name="Morin E."/>
            <person name="Martinez A.T."/>
            <person name="Baldrian P."/>
            <person name="Stursova M."/>
            <person name="Martinez M.J."/>
            <person name="Novotny C."/>
            <person name="Magnuson J.K."/>
            <person name="Spatafora J.W."/>
            <person name="Maurice S."/>
            <person name="Pangilinan J."/>
            <person name="Andreopoulos W."/>
            <person name="LaButti K."/>
            <person name="Hundley H."/>
            <person name="Na H."/>
            <person name="Kuo A."/>
            <person name="Barry K."/>
            <person name="Lipzen A."/>
            <person name="Henrissat B."/>
            <person name="Riley R."/>
            <person name="Ahrendt S."/>
            <person name="Nagy L.G."/>
            <person name="Grigoriev I.V."/>
            <person name="Martin F."/>
            <person name="Rosso M.N."/>
        </authorList>
    </citation>
    <scope>NUCLEOTIDE SEQUENCE</scope>
    <source>
        <strain evidence="1">CBS 384.51</strain>
    </source>
</reference>
<evidence type="ECO:0000313" key="1">
    <source>
        <dbReference type="EMBL" id="KAI0091593.1"/>
    </source>
</evidence>
<dbReference type="EMBL" id="MU274905">
    <property type="protein sequence ID" value="KAI0091593.1"/>
    <property type="molecule type" value="Genomic_DNA"/>
</dbReference>